<dbReference type="PANTHER" id="PTHR45784:SF3">
    <property type="entry name" value="C-TYPE LECTIN DOMAIN FAMILY 4 MEMBER K-LIKE-RELATED"/>
    <property type="match status" value="1"/>
</dbReference>
<keyword evidence="3" id="KW-1185">Reference proteome</keyword>
<dbReference type="PANTHER" id="PTHR45784">
    <property type="entry name" value="C-TYPE LECTIN DOMAIN FAMILY 20 MEMBER A-RELATED"/>
    <property type="match status" value="1"/>
</dbReference>
<dbReference type="Proteomes" id="UP001497482">
    <property type="component" value="Chromosome 19"/>
</dbReference>
<organism evidence="2 3">
    <name type="scientific">Knipowitschia caucasica</name>
    <name type="common">Caucasian dwarf goby</name>
    <name type="synonym">Pomatoschistus caucasicus</name>
    <dbReference type="NCBI Taxonomy" id="637954"/>
    <lineage>
        <taxon>Eukaryota</taxon>
        <taxon>Metazoa</taxon>
        <taxon>Chordata</taxon>
        <taxon>Craniata</taxon>
        <taxon>Vertebrata</taxon>
        <taxon>Euteleostomi</taxon>
        <taxon>Actinopterygii</taxon>
        <taxon>Neopterygii</taxon>
        <taxon>Teleostei</taxon>
        <taxon>Neoteleostei</taxon>
        <taxon>Acanthomorphata</taxon>
        <taxon>Gobiaria</taxon>
        <taxon>Gobiiformes</taxon>
        <taxon>Gobioidei</taxon>
        <taxon>Gobiidae</taxon>
        <taxon>Gobiinae</taxon>
        <taxon>Knipowitschia</taxon>
    </lineage>
</organism>
<dbReference type="InterPro" id="IPR001304">
    <property type="entry name" value="C-type_lectin-like"/>
</dbReference>
<dbReference type="Pfam" id="PF00059">
    <property type="entry name" value="Lectin_C"/>
    <property type="match status" value="1"/>
</dbReference>
<sequence length="173" mass="20182">MEQNLIHKRLKPHRDEETFCCSRANKQWAKSQLCWSVSLDLQYHFIDKKMSWSEAQSHCREQHTDLASVNDMKDLKNLKAAANGRTDAWIGLHQTSDKLTDRKWHWSQPTVRYKEGEAPWGPGDPDDKGGQENCGRMYSDGRWIDSHCHQTPSCFFCYNDSSNHLQVSKVTLW</sequence>
<gene>
    <name evidence="2" type="ORF">KC01_LOCUS20560</name>
</gene>
<dbReference type="AlphaFoldDB" id="A0AAV2KQW6"/>
<accession>A0AAV2KQW6</accession>
<evidence type="ECO:0000313" key="3">
    <source>
        <dbReference type="Proteomes" id="UP001497482"/>
    </source>
</evidence>
<evidence type="ECO:0000259" key="1">
    <source>
        <dbReference type="PROSITE" id="PS50041"/>
    </source>
</evidence>
<proteinExistence type="predicted"/>
<dbReference type="InterPro" id="IPR016187">
    <property type="entry name" value="CTDL_fold"/>
</dbReference>
<dbReference type="Gene3D" id="3.10.100.10">
    <property type="entry name" value="Mannose-Binding Protein A, subunit A"/>
    <property type="match status" value="1"/>
</dbReference>
<dbReference type="PROSITE" id="PS50041">
    <property type="entry name" value="C_TYPE_LECTIN_2"/>
    <property type="match status" value="1"/>
</dbReference>
<protein>
    <recommendedName>
        <fullName evidence="1">C-type lectin domain-containing protein</fullName>
    </recommendedName>
</protein>
<feature type="domain" description="C-type lectin" evidence="1">
    <location>
        <begin position="43"/>
        <end position="150"/>
    </location>
</feature>
<reference evidence="2 3" key="1">
    <citation type="submission" date="2024-04" db="EMBL/GenBank/DDBJ databases">
        <authorList>
            <person name="Waldvogel A.-M."/>
            <person name="Schoenle A."/>
        </authorList>
    </citation>
    <scope>NUCLEOTIDE SEQUENCE [LARGE SCALE GENOMIC DNA]</scope>
</reference>
<name>A0AAV2KQW6_KNICA</name>
<dbReference type="EMBL" id="OZ035841">
    <property type="protein sequence ID" value="CAL1591153.1"/>
    <property type="molecule type" value="Genomic_DNA"/>
</dbReference>
<evidence type="ECO:0000313" key="2">
    <source>
        <dbReference type="EMBL" id="CAL1591153.1"/>
    </source>
</evidence>
<dbReference type="SMART" id="SM00034">
    <property type="entry name" value="CLECT"/>
    <property type="match status" value="1"/>
</dbReference>
<dbReference type="SUPFAM" id="SSF56436">
    <property type="entry name" value="C-type lectin-like"/>
    <property type="match status" value="1"/>
</dbReference>
<dbReference type="InterPro" id="IPR016186">
    <property type="entry name" value="C-type_lectin-like/link_sf"/>
</dbReference>